<dbReference type="Proteomes" id="UP001501822">
    <property type="component" value="Unassembled WGS sequence"/>
</dbReference>
<proteinExistence type="predicted"/>
<reference evidence="1 2" key="1">
    <citation type="journal article" date="2019" name="Int. J. Syst. Evol. Microbiol.">
        <title>The Global Catalogue of Microorganisms (GCM) 10K type strain sequencing project: providing services to taxonomists for standard genome sequencing and annotation.</title>
        <authorList>
            <consortium name="The Broad Institute Genomics Platform"/>
            <consortium name="The Broad Institute Genome Sequencing Center for Infectious Disease"/>
            <person name="Wu L."/>
            <person name="Ma J."/>
        </authorList>
    </citation>
    <scope>NUCLEOTIDE SEQUENCE [LARGE SCALE GENOMIC DNA]</scope>
    <source>
        <strain evidence="1 2">JCM 3146</strain>
    </source>
</reference>
<organism evidence="1 2">
    <name type="scientific">Actinoallomurus spadix</name>
    <dbReference type="NCBI Taxonomy" id="79912"/>
    <lineage>
        <taxon>Bacteria</taxon>
        <taxon>Bacillati</taxon>
        <taxon>Actinomycetota</taxon>
        <taxon>Actinomycetes</taxon>
        <taxon>Streptosporangiales</taxon>
        <taxon>Thermomonosporaceae</taxon>
        <taxon>Actinoallomurus</taxon>
    </lineage>
</organism>
<protein>
    <recommendedName>
        <fullName evidence="3">HTH merR-type domain-containing protein</fullName>
    </recommendedName>
</protein>
<name>A0ABN0WVE7_9ACTN</name>
<evidence type="ECO:0000313" key="2">
    <source>
        <dbReference type="Proteomes" id="UP001501822"/>
    </source>
</evidence>
<comment type="caution">
    <text evidence="1">The sequence shown here is derived from an EMBL/GenBank/DDBJ whole genome shotgun (WGS) entry which is preliminary data.</text>
</comment>
<accession>A0ABN0WVE7</accession>
<gene>
    <name evidence="1" type="ORF">GCM10010151_41860</name>
</gene>
<keyword evidence="2" id="KW-1185">Reference proteome</keyword>
<sequence>MTTIDTEAAALMLGITPNAVRILAHRHPDRLPRRGRDAHGRTLYAVEDVERIIEARRTAERERMSA</sequence>
<evidence type="ECO:0000313" key="1">
    <source>
        <dbReference type="EMBL" id="GAA0347780.1"/>
    </source>
</evidence>
<evidence type="ECO:0008006" key="3">
    <source>
        <dbReference type="Google" id="ProtNLM"/>
    </source>
</evidence>
<dbReference type="RefSeq" id="WP_252801289.1">
    <property type="nucleotide sequence ID" value="NZ_BAAABM010000037.1"/>
</dbReference>
<dbReference type="EMBL" id="BAAABM010000037">
    <property type="protein sequence ID" value="GAA0347780.1"/>
    <property type="molecule type" value="Genomic_DNA"/>
</dbReference>